<keyword evidence="3" id="KW-0472">Membrane</keyword>
<dbReference type="HOGENOM" id="CLU_091705_2_2_9"/>
<organism evidence="5 6">
    <name type="scientific">Desulfitobacterium dichloroeliminans (strain LMG P-21439 / DCA1)</name>
    <dbReference type="NCBI Taxonomy" id="871963"/>
    <lineage>
        <taxon>Bacteria</taxon>
        <taxon>Bacillati</taxon>
        <taxon>Bacillota</taxon>
        <taxon>Clostridia</taxon>
        <taxon>Eubacteriales</taxon>
        <taxon>Desulfitobacteriaceae</taxon>
        <taxon>Desulfitobacterium</taxon>
    </lineage>
</organism>
<dbReference type="InterPro" id="IPR012902">
    <property type="entry name" value="N_methyl_site"/>
</dbReference>
<keyword evidence="3" id="KW-0812">Transmembrane</keyword>
<dbReference type="KEGG" id="ddl:Desdi_2455"/>
<dbReference type="Pfam" id="PF08334">
    <property type="entry name" value="T2SSG"/>
    <property type="match status" value="1"/>
</dbReference>
<dbReference type="InterPro" id="IPR000983">
    <property type="entry name" value="Bac_GSPG_pilin"/>
</dbReference>
<keyword evidence="1" id="KW-0488">Methylation</keyword>
<evidence type="ECO:0000256" key="1">
    <source>
        <dbReference type="ARBA" id="ARBA00022481"/>
    </source>
</evidence>
<evidence type="ECO:0000256" key="3">
    <source>
        <dbReference type="SAM" id="Phobius"/>
    </source>
</evidence>
<dbReference type="STRING" id="871963.Desdi_2455"/>
<gene>
    <name evidence="5" type="ordered locus">Desdi_2455</name>
</gene>
<evidence type="ECO:0000256" key="2">
    <source>
        <dbReference type="SAM" id="MobiDB-lite"/>
    </source>
</evidence>
<dbReference type="EMBL" id="CP003344">
    <property type="protein sequence ID" value="AGA69879.1"/>
    <property type="molecule type" value="Genomic_DNA"/>
</dbReference>
<name>L0F7R4_DESDL</name>
<keyword evidence="6" id="KW-1185">Reference proteome</keyword>
<feature type="transmembrane region" description="Helical" evidence="3">
    <location>
        <begin position="46"/>
        <end position="66"/>
    </location>
</feature>
<dbReference type="GO" id="GO:0015628">
    <property type="term" value="P:protein secretion by the type II secretion system"/>
    <property type="evidence" value="ECO:0007669"/>
    <property type="project" value="InterPro"/>
</dbReference>
<sequence length="150" mass="17220">MSNENKEEGFLYGISRIVLFNRIRTNLLYDIGEWGYFMEKRSQEGFTLLEMLLILFLIMAVISIAAPRFSSADGVTRTQIDAANRVRIEGAVELYKMDTGVLPQRLEDLYLSPPEVKGWRGPYLDEELVKPTRGGEPYELDERGKITHDD</sequence>
<feature type="region of interest" description="Disordered" evidence="2">
    <location>
        <begin position="130"/>
        <end position="150"/>
    </location>
</feature>
<protein>
    <submittedName>
        <fullName evidence="5">Type II secretion system protein G (GspG)</fullName>
    </submittedName>
</protein>
<evidence type="ECO:0000259" key="4">
    <source>
        <dbReference type="Pfam" id="PF08334"/>
    </source>
</evidence>
<dbReference type="AlphaFoldDB" id="L0F7R4"/>
<dbReference type="Proteomes" id="UP000010797">
    <property type="component" value="Chromosome"/>
</dbReference>
<evidence type="ECO:0000313" key="6">
    <source>
        <dbReference type="Proteomes" id="UP000010797"/>
    </source>
</evidence>
<dbReference type="InterPro" id="IPR013545">
    <property type="entry name" value="T2SS_protein-GspG_C"/>
</dbReference>
<dbReference type="Pfam" id="PF07963">
    <property type="entry name" value="N_methyl"/>
    <property type="match status" value="1"/>
</dbReference>
<keyword evidence="3" id="KW-1133">Transmembrane helix</keyword>
<dbReference type="InterPro" id="IPR045584">
    <property type="entry name" value="Pilin-like"/>
</dbReference>
<proteinExistence type="predicted"/>
<accession>L0F7R4</accession>
<reference evidence="6" key="1">
    <citation type="submission" date="2012-02" db="EMBL/GenBank/DDBJ databases">
        <title>Complete sequence of Desulfitobacterium dichloroeliminans LMG P-21439.</title>
        <authorList>
            <person name="Lucas S."/>
            <person name="Han J."/>
            <person name="Lapidus A."/>
            <person name="Cheng J.-F."/>
            <person name="Goodwin L."/>
            <person name="Pitluck S."/>
            <person name="Peters L."/>
            <person name="Ovchinnikova G."/>
            <person name="Teshima H."/>
            <person name="Detter J.C."/>
            <person name="Han C."/>
            <person name="Tapia R."/>
            <person name="Land M."/>
            <person name="Hauser L."/>
            <person name="Kyrpides N."/>
            <person name="Ivanova N."/>
            <person name="Pagani I."/>
            <person name="Kruse T."/>
            <person name="de Vos W.M."/>
            <person name="Boon N."/>
            <person name="Smidt H."/>
            <person name="Woyke T."/>
        </authorList>
    </citation>
    <scope>NUCLEOTIDE SEQUENCE [LARGE SCALE GENOMIC DNA]</scope>
    <source>
        <strain evidence="6">LMG P-21439 / DCA1</strain>
    </source>
</reference>
<feature type="compositionally biased region" description="Basic and acidic residues" evidence="2">
    <location>
        <begin position="140"/>
        <end position="150"/>
    </location>
</feature>
<dbReference type="PROSITE" id="PS00409">
    <property type="entry name" value="PROKAR_NTER_METHYL"/>
    <property type="match status" value="1"/>
</dbReference>
<dbReference type="SUPFAM" id="SSF54523">
    <property type="entry name" value="Pili subunits"/>
    <property type="match status" value="1"/>
</dbReference>
<evidence type="ECO:0000313" key="5">
    <source>
        <dbReference type="EMBL" id="AGA69879.1"/>
    </source>
</evidence>
<feature type="domain" description="Type II secretion system protein GspG C-terminal" evidence="4">
    <location>
        <begin position="86"/>
        <end position="144"/>
    </location>
</feature>
<dbReference type="Gene3D" id="3.30.700.10">
    <property type="entry name" value="Glycoprotein, Type 4 Pilin"/>
    <property type="match status" value="1"/>
</dbReference>
<dbReference type="PRINTS" id="PR00813">
    <property type="entry name" value="BCTERIALGSPG"/>
</dbReference>
<dbReference type="eggNOG" id="COG4537">
    <property type="taxonomic scope" value="Bacteria"/>
</dbReference>
<dbReference type="GO" id="GO:0015627">
    <property type="term" value="C:type II protein secretion system complex"/>
    <property type="evidence" value="ECO:0007669"/>
    <property type="project" value="InterPro"/>
</dbReference>